<gene>
    <name evidence="1" type="ORF">BaRGS_00030487</name>
</gene>
<dbReference type="EMBL" id="JACVVK020000330">
    <property type="protein sequence ID" value="KAK7478229.1"/>
    <property type="molecule type" value="Genomic_DNA"/>
</dbReference>
<sequence length="343" mass="38332">MAGQTLSGYYMKLLEAAIGFGATSSKQRNATSELVECLHNTHGTVVLDKAIKLMVEKVIETGSWSFLVEVFYAGDKGRIGQRVVNMLMVVSAEEKRVILLFLKALYAMTDALDMDNMDFVINSEFYFLMCILESEAVDAQTKADCIQEFFSVRCESVPALIIPEVQQAIYCQFVLTSSEIKNVLYRMGSEHQVALIKALQAKTDTECQNLALIFATLLDRWDLAGDAEKKSITGKPALFVFDLAWSARALKYAASFLQKFMDSGHDTLEAELTVTCKRVTRDFSREKQNTENLLSQCLAECRCNRLFSAGALFALCAGDRKEVQRMVARAAESEKGRKLEDCD</sequence>
<name>A0ABD0JU60_9CAEN</name>
<evidence type="ECO:0000313" key="1">
    <source>
        <dbReference type="EMBL" id="KAK7478229.1"/>
    </source>
</evidence>
<comment type="caution">
    <text evidence="1">The sequence shown here is derived from an EMBL/GenBank/DDBJ whole genome shotgun (WGS) entry which is preliminary data.</text>
</comment>
<proteinExistence type="predicted"/>
<dbReference type="AlphaFoldDB" id="A0ABD0JU60"/>
<protein>
    <submittedName>
        <fullName evidence="1">Uncharacterized protein</fullName>
    </submittedName>
</protein>
<keyword evidence="2" id="KW-1185">Reference proteome</keyword>
<reference evidence="1 2" key="1">
    <citation type="journal article" date="2023" name="Sci. Data">
        <title>Genome assembly of the Korean intertidal mud-creeper Batillaria attramentaria.</title>
        <authorList>
            <person name="Patra A.K."/>
            <person name="Ho P.T."/>
            <person name="Jun S."/>
            <person name="Lee S.J."/>
            <person name="Kim Y."/>
            <person name="Won Y.J."/>
        </authorList>
    </citation>
    <scope>NUCLEOTIDE SEQUENCE [LARGE SCALE GENOMIC DNA]</scope>
    <source>
        <strain evidence="1">Wonlab-2016</strain>
    </source>
</reference>
<organism evidence="1 2">
    <name type="scientific">Batillaria attramentaria</name>
    <dbReference type="NCBI Taxonomy" id="370345"/>
    <lineage>
        <taxon>Eukaryota</taxon>
        <taxon>Metazoa</taxon>
        <taxon>Spiralia</taxon>
        <taxon>Lophotrochozoa</taxon>
        <taxon>Mollusca</taxon>
        <taxon>Gastropoda</taxon>
        <taxon>Caenogastropoda</taxon>
        <taxon>Sorbeoconcha</taxon>
        <taxon>Cerithioidea</taxon>
        <taxon>Batillariidae</taxon>
        <taxon>Batillaria</taxon>
    </lineage>
</organism>
<evidence type="ECO:0000313" key="2">
    <source>
        <dbReference type="Proteomes" id="UP001519460"/>
    </source>
</evidence>
<dbReference type="Proteomes" id="UP001519460">
    <property type="component" value="Unassembled WGS sequence"/>
</dbReference>
<accession>A0ABD0JU60</accession>